<evidence type="ECO:0000259" key="7">
    <source>
        <dbReference type="PROSITE" id="PS50977"/>
    </source>
</evidence>
<evidence type="ECO:0000256" key="2">
    <source>
        <dbReference type="ARBA" id="ARBA00023015"/>
    </source>
</evidence>
<dbReference type="SUPFAM" id="SSF46689">
    <property type="entry name" value="Homeodomain-like"/>
    <property type="match status" value="1"/>
</dbReference>
<evidence type="ECO:0000313" key="9">
    <source>
        <dbReference type="Proteomes" id="UP001197114"/>
    </source>
</evidence>
<dbReference type="Pfam" id="PF02909">
    <property type="entry name" value="TetR_C_1"/>
    <property type="match status" value="1"/>
</dbReference>
<feature type="DNA-binding region" description="H-T-H motif" evidence="5">
    <location>
        <begin position="54"/>
        <end position="73"/>
    </location>
</feature>
<evidence type="ECO:0000256" key="4">
    <source>
        <dbReference type="ARBA" id="ARBA00023163"/>
    </source>
</evidence>
<dbReference type="EMBL" id="WMBF01000002">
    <property type="protein sequence ID" value="MBW5420069.1"/>
    <property type="molecule type" value="Genomic_DNA"/>
</dbReference>
<dbReference type="InterPro" id="IPR050109">
    <property type="entry name" value="HTH-type_TetR-like_transc_reg"/>
</dbReference>
<gene>
    <name evidence="8" type="ORF">GKQ77_00520</name>
</gene>
<sequence length="249" mass="27453">MNETSGRENTPKGQPGSIWLREVKQRPARQPLSREQIVQAAVRLLDEGGVRNLRMRQLADSLNSAPMSLYWHVSTKDDLLELAIDAVFPDPPARSGTGDWRDDIKAGATDLFEVLLRHSWMIELMGGHPPVGPRALAHTSAIIEILEQAHFSPRQLDSALSAIYYYTVGAALSEASWQAMARQSAESEEEWVSRLGPYLGMATQSHPASLGDYVKRSASSSTGQRFHDGLECMVSGMGQMRSQDCSQDS</sequence>
<dbReference type="InterPro" id="IPR003012">
    <property type="entry name" value="Tet_transcr_reg_TetR"/>
</dbReference>
<accession>A0ABS6YG62</accession>
<dbReference type="InterPro" id="IPR036271">
    <property type="entry name" value="Tet_transcr_reg_TetR-rel_C_sf"/>
</dbReference>
<keyword evidence="9" id="KW-1185">Reference proteome</keyword>
<evidence type="ECO:0000256" key="3">
    <source>
        <dbReference type="ARBA" id="ARBA00023125"/>
    </source>
</evidence>
<dbReference type="SUPFAM" id="SSF48498">
    <property type="entry name" value="Tetracyclin repressor-like, C-terminal domain"/>
    <property type="match status" value="1"/>
</dbReference>
<comment type="caution">
    <text evidence="8">The sequence shown here is derived from an EMBL/GenBank/DDBJ whole genome shotgun (WGS) entry which is preliminary data.</text>
</comment>
<dbReference type="Gene3D" id="1.10.10.60">
    <property type="entry name" value="Homeodomain-like"/>
    <property type="match status" value="1"/>
</dbReference>
<keyword evidence="2" id="KW-0805">Transcription regulation</keyword>
<dbReference type="PROSITE" id="PS50977">
    <property type="entry name" value="HTH_TETR_2"/>
    <property type="match status" value="1"/>
</dbReference>
<name>A0ABS6YG62_9ACTN</name>
<proteinExistence type="predicted"/>
<dbReference type="PRINTS" id="PR00455">
    <property type="entry name" value="HTHTETR"/>
</dbReference>
<dbReference type="Pfam" id="PF00440">
    <property type="entry name" value="TetR_N"/>
    <property type="match status" value="1"/>
</dbReference>
<dbReference type="InterPro" id="IPR001647">
    <property type="entry name" value="HTH_TetR"/>
</dbReference>
<feature type="domain" description="HTH tetR-type" evidence="7">
    <location>
        <begin position="31"/>
        <end position="91"/>
    </location>
</feature>
<protein>
    <submittedName>
        <fullName evidence="8">TetR family transcriptional regulator</fullName>
    </submittedName>
</protein>
<dbReference type="PANTHER" id="PTHR30055">
    <property type="entry name" value="HTH-TYPE TRANSCRIPTIONAL REGULATOR RUTR"/>
    <property type="match status" value="1"/>
</dbReference>
<reference evidence="8 9" key="1">
    <citation type="submission" date="2019-11" db="EMBL/GenBank/DDBJ databases">
        <authorList>
            <person name="Ay H."/>
        </authorList>
    </citation>
    <scope>NUCLEOTIDE SEQUENCE [LARGE SCALE GENOMIC DNA]</scope>
    <source>
        <strain evidence="8 9">BG9H</strain>
    </source>
</reference>
<feature type="region of interest" description="Disordered" evidence="6">
    <location>
        <begin position="1"/>
        <end position="31"/>
    </location>
</feature>
<dbReference type="InterPro" id="IPR004111">
    <property type="entry name" value="Repressor_TetR_C"/>
</dbReference>
<keyword evidence="4" id="KW-0804">Transcription</keyword>
<evidence type="ECO:0000313" key="8">
    <source>
        <dbReference type="EMBL" id="MBW5420069.1"/>
    </source>
</evidence>
<feature type="compositionally biased region" description="Basic and acidic residues" evidence="6">
    <location>
        <begin position="1"/>
        <end position="10"/>
    </location>
</feature>
<organism evidence="8 9">
    <name type="scientific">Streptomyces anatolicus</name>
    <dbReference type="NCBI Taxonomy" id="2675858"/>
    <lineage>
        <taxon>Bacteria</taxon>
        <taxon>Bacillati</taxon>
        <taxon>Actinomycetota</taxon>
        <taxon>Actinomycetes</taxon>
        <taxon>Kitasatosporales</taxon>
        <taxon>Streptomycetaceae</taxon>
        <taxon>Streptomyces</taxon>
    </lineage>
</organism>
<keyword evidence="1" id="KW-0678">Repressor</keyword>
<dbReference type="Proteomes" id="UP001197114">
    <property type="component" value="Unassembled WGS sequence"/>
</dbReference>
<dbReference type="PANTHER" id="PTHR30055:SF151">
    <property type="entry name" value="TRANSCRIPTIONAL REGULATORY PROTEIN"/>
    <property type="match status" value="1"/>
</dbReference>
<evidence type="ECO:0000256" key="1">
    <source>
        <dbReference type="ARBA" id="ARBA00022491"/>
    </source>
</evidence>
<dbReference type="InterPro" id="IPR009057">
    <property type="entry name" value="Homeodomain-like_sf"/>
</dbReference>
<dbReference type="PRINTS" id="PR00400">
    <property type="entry name" value="TETREPRESSOR"/>
</dbReference>
<dbReference type="Gene3D" id="1.10.357.10">
    <property type="entry name" value="Tetracycline Repressor, domain 2"/>
    <property type="match status" value="1"/>
</dbReference>
<keyword evidence="3 5" id="KW-0238">DNA-binding</keyword>
<evidence type="ECO:0000256" key="5">
    <source>
        <dbReference type="PROSITE-ProRule" id="PRU00335"/>
    </source>
</evidence>
<evidence type="ECO:0000256" key="6">
    <source>
        <dbReference type="SAM" id="MobiDB-lite"/>
    </source>
</evidence>